<dbReference type="InterPro" id="IPR039565">
    <property type="entry name" value="BamD-like"/>
</dbReference>
<evidence type="ECO:0000256" key="4">
    <source>
        <dbReference type="SAM" id="MobiDB-lite"/>
    </source>
</evidence>
<keyword evidence="2" id="KW-0131">Cell cycle</keyword>
<keyword evidence="3" id="KW-0802">TPR repeat</keyword>
<sequence length="262" mass="28757">MNKKYLLLLPLCTGVSAEPRSLPPVIDNSTYPGGAAYSSDAPSSNALYEVLGRLEQLQHEVQQLRGVVEEQAQAIENLKNRQSNIYSDLDQRLQALSSGSQEGAPALPPTPVSPAPSRIESTKVASPQAPASQPVTVNQKQLYREAYETLRNGHNTQAIAAFKDLLNQFPAGEYADNAQYWLGEAYKVNQDIESARVAFTKVIEIYPNSPKVPDALLKLGYIEFDQNNIAKARDYLTQVSVQYPGSTAAHLAAKKLMQLDQQ</sequence>
<accession>A0AAU7NU71</accession>
<comment type="subcellular location">
    <subcellularLocation>
        <location evidence="2">Periplasm</location>
    </subcellularLocation>
</comment>
<keyword evidence="2" id="KW-0132">Cell division</keyword>
<dbReference type="SUPFAM" id="SSF48452">
    <property type="entry name" value="TPR-like"/>
    <property type="match status" value="1"/>
</dbReference>
<dbReference type="RefSeq" id="WP_305906709.1">
    <property type="nucleotide sequence ID" value="NZ_CP157743.1"/>
</dbReference>
<proteinExistence type="inferred from homology"/>
<dbReference type="Proteomes" id="UP001225378">
    <property type="component" value="Chromosome"/>
</dbReference>
<name>A0AAU7NU71_9GAMM</name>
<evidence type="ECO:0000256" key="1">
    <source>
        <dbReference type="ARBA" id="ARBA00022729"/>
    </source>
</evidence>
<dbReference type="NCBIfam" id="TIGR02795">
    <property type="entry name" value="tol_pal_ybgF"/>
    <property type="match status" value="1"/>
</dbReference>
<dbReference type="EMBL" id="CP157743">
    <property type="protein sequence ID" value="XBS20513.1"/>
    <property type="molecule type" value="Genomic_DNA"/>
</dbReference>
<dbReference type="HAMAP" id="MF_02066">
    <property type="entry name" value="CpoB"/>
    <property type="match status" value="1"/>
</dbReference>
<keyword evidence="2" id="KW-0574">Periplasm</keyword>
<organism evidence="7 8">
    <name type="scientific">Methylomarinum roseum</name>
    <dbReference type="NCBI Taxonomy" id="3067653"/>
    <lineage>
        <taxon>Bacteria</taxon>
        <taxon>Pseudomonadati</taxon>
        <taxon>Pseudomonadota</taxon>
        <taxon>Gammaproteobacteria</taxon>
        <taxon>Methylococcales</taxon>
        <taxon>Methylococcaceae</taxon>
        <taxon>Methylomarinum</taxon>
    </lineage>
</organism>
<keyword evidence="1 2" id="KW-0732">Signal</keyword>
<gene>
    <name evidence="7" type="primary">ybgF</name>
    <name evidence="2" type="synonym">cpoB</name>
    <name evidence="7" type="ORF">Q9L42_019560</name>
</gene>
<keyword evidence="8" id="KW-1185">Reference proteome</keyword>
<dbReference type="InterPro" id="IPR011990">
    <property type="entry name" value="TPR-like_helical_dom_sf"/>
</dbReference>
<feature type="compositionally biased region" description="Polar residues" evidence="4">
    <location>
        <begin position="123"/>
        <end position="137"/>
    </location>
</feature>
<dbReference type="GO" id="GO:0070206">
    <property type="term" value="P:protein trimerization"/>
    <property type="evidence" value="ECO:0007669"/>
    <property type="project" value="InterPro"/>
</dbReference>
<dbReference type="InterPro" id="IPR034706">
    <property type="entry name" value="CpoB"/>
</dbReference>
<comment type="similarity">
    <text evidence="2">Belongs to the CpoB family.</text>
</comment>
<protein>
    <recommendedName>
        <fullName evidence="2">Cell division coordinator CpoB</fullName>
    </recommendedName>
</protein>
<evidence type="ECO:0000259" key="5">
    <source>
        <dbReference type="Pfam" id="PF13525"/>
    </source>
</evidence>
<keyword evidence="2" id="KW-0175">Coiled coil</keyword>
<comment type="function">
    <text evidence="2">Mediates coordination of peptidoglycan synthesis and outer membrane constriction during cell division.</text>
</comment>
<feature type="coiled-coil region" evidence="2">
    <location>
        <begin position="54"/>
        <end position="81"/>
    </location>
</feature>
<feature type="domain" description="Outer membrane lipoprotein BamD-like" evidence="5">
    <location>
        <begin position="138"/>
        <end position="212"/>
    </location>
</feature>
<dbReference type="PROSITE" id="PS50005">
    <property type="entry name" value="TPR"/>
    <property type="match status" value="1"/>
</dbReference>
<dbReference type="InterPro" id="IPR019734">
    <property type="entry name" value="TPR_rpt"/>
</dbReference>
<dbReference type="KEGG" id="mech:Q9L42_019560"/>
<feature type="domain" description="YbgF trimerisation" evidence="6">
    <location>
        <begin position="44"/>
        <end position="101"/>
    </location>
</feature>
<evidence type="ECO:0000256" key="3">
    <source>
        <dbReference type="PROSITE-ProRule" id="PRU00339"/>
    </source>
</evidence>
<dbReference type="Pfam" id="PF13174">
    <property type="entry name" value="TPR_6"/>
    <property type="match status" value="1"/>
</dbReference>
<dbReference type="Pfam" id="PF13525">
    <property type="entry name" value="YfiO"/>
    <property type="match status" value="1"/>
</dbReference>
<dbReference type="AlphaFoldDB" id="A0AAU7NU71"/>
<dbReference type="Gene3D" id="1.25.40.10">
    <property type="entry name" value="Tetratricopeptide repeat domain"/>
    <property type="match status" value="1"/>
</dbReference>
<evidence type="ECO:0000313" key="7">
    <source>
        <dbReference type="EMBL" id="XBS20513.1"/>
    </source>
</evidence>
<evidence type="ECO:0000256" key="2">
    <source>
        <dbReference type="HAMAP-Rule" id="MF_02066"/>
    </source>
</evidence>
<dbReference type="GO" id="GO:0030288">
    <property type="term" value="C:outer membrane-bounded periplasmic space"/>
    <property type="evidence" value="ECO:0007669"/>
    <property type="project" value="UniProtKB-UniRule"/>
</dbReference>
<dbReference type="InterPro" id="IPR014162">
    <property type="entry name" value="CpoB_C"/>
</dbReference>
<reference evidence="7 8" key="1">
    <citation type="journal article" date="2024" name="Microbiology">
        <title>Methylomarinum rosea sp. nov., a novel halophilic methanotrophic bacterium from the hypersaline Lake Elton.</title>
        <authorList>
            <person name="Suleimanov R.Z."/>
            <person name="Oshkin I.Y."/>
            <person name="Danilova O.V."/>
            <person name="Suzina N.E."/>
            <person name="Dedysh S.N."/>
        </authorList>
    </citation>
    <scope>NUCLEOTIDE SEQUENCE [LARGE SCALE GENOMIC DNA]</scope>
    <source>
        <strain evidence="7 8">Ch1-1</strain>
    </source>
</reference>
<dbReference type="InterPro" id="IPR032519">
    <property type="entry name" value="YbgF_tri"/>
</dbReference>
<feature type="region of interest" description="Disordered" evidence="4">
    <location>
        <begin position="99"/>
        <end position="137"/>
    </location>
</feature>
<dbReference type="SMART" id="SM00028">
    <property type="entry name" value="TPR"/>
    <property type="match status" value="2"/>
</dbReference>
<evidence type="ECO:0000313" key="8">
    <source>
        <dbReference type="Proteomes" id="UP001225378"/>
    </source>
</evidence>
<dbReference type="GO" id="GO:0043093">
    <property type="term" value="P:FtsZ-dependent cytokinesis"/>
    <property type="evidence" value="ECO:0007669"/>
    <property type="project" value="UniProtKB-UniRule"/>
</dbReference>
<evidence type="ECO:0000259" key="6">
    <source>
        <dbReference type="Pfam" id="PF16331"/>
    </source>
</evidence>
<dbReference type="Gene3D" id="1.20.5.110">
    <property type="match status" value="1"/>
</dbReference>
<feature type="repeat" description="TPR" evidence="3">
    <location>
        <begin position="176"/>
        <end position="209"/>
    </location>
</feature>
<dbReference type="Pfam" id="PF16331">
    <property type="entry name" value="TolA_bind_tri"/>
    <property type="match status" value="1"/>
</dbReference>